<dbReference type="eggNOG" id="ENOG502ZX6M">
    <property type="taxonomic scope" value="Bacteria"/>
</dbReference>
<feature type="region of interest" description="Disordered" evidence="1">
    <location>
        <begin position="120"/>
        <end position="185"/>
    </location>
</feature>
<feature type="region of interest" description="Disordered" evidence="1">
    <location>
        <begin position="394"/>
        <end position="414"/>
    </location>
</feature>
<dbReference type="Proteomes" id="UP000001887">
    <property type="component" value="Chromosome"/>
</dbReference>
<keyword evidence="2" id="KW-1133">Transmembrane helix</keyword>
<feature type="region of interest" description="Disordered" evidence="1">
    <location>
        <begin position="197"/>
        <end position="227"/>
    </location>
</feature>
<evidence type="ECO:0000313" key="3">
    <source>
        <dbReference type="EMBL" id="ADB17930.1"/>
    </source>
</evidence>
<keyword evidence="2" id="KW-0812">Transmembrane</keyword>
<name>D2QX90_PIRSD</name>
<feature type="transmembrane region" description="Helical" evidence="2">
    <location>
        <begin position="365"/>
        <end position="385"/>
    </location>
</feature>
<dbReference type="HOGENOM" id="CLU_370826_0_0_0"/>
<dbReference type="KEGG" id="psl:Psta_3266"/>
<dbReference type="EMBL" id="CP001848">
    <property type="protein sequence ID" value="ADB17930.1"/>
    <property type="molecule type" value="Genomic_DNA"/>
</dbReference>
<protein>
    <submittedName>
        <fullName evidence="3">Uncharacterized protein</fullName>
    </submittedName>
</protein>
<feature type="compositionally biased region" description="Low complexity" evidence="1">
    <location>
        <begin position="206"/>
        <end position="225"/>
    </location>
</feature>
<evidence type="ECO:0000256" key="2">
    <source>
        <dbReference type="SAM" id="Phobius"/>
    </source>
</evidence>
<dbReference type="OrthoDB" id="291480at2"/>
<reference evidence="3 4" key="1">
    <citation type="journal article" date="2009" name="Stand. Genomic Sci.">
        <title>Complete genome sequence of Pirellula staleyi type strain (ATCC 27377).</title>
        <authorList>
            <person name="Clum A."/>
            <person name="Tindall B.J."/>
            <person name="Sikorski J."/>
            <person name="Ivanova N."/>
            <person name="Mavrommatis K."/>
            <person name="Lucas S."/>
            <person name="Glavina del Rio T."/>
            <person name="Nolan M."/>
            <person name="Chen F."/>
            <person name="Tice H."/>
            <person name="Pitluck S."/>
            <person name="Cheng J.F."/>
            <person name="Chertkov O."/>
            <person name="Brettin T."/>
            <person name="Han C."/>
            <person name="Detter J.C."/>
            <person name="Kuske C."/>
            <person name="Bruce D."/>
            <person name="Goodwin L."/>
            <person name="Ovchinikova G."/>
            <person name="Pati A."/>
            <person name="Mikhailova N."/>
            <person name="Chen A."/>
            <person name="Palaniappan K."/>
            <person name="Land M."/>
            <person name="Hauser L."/>
            <person name="Chang Y.J."/>
            <person name="Jeffries C.D."/>
            <person name="Chain P."/>
            <person name="Rohde M."/>
            <person name="Goker M."/>
            <person name="Bristow J."/>
            <person name="Eisen J.A."/>
            <person name="Markowitz V."/>
            <person name="Hugenholtz P."/>
            <person name="Kyrpides N.C."/>
            <person name="Klenk H.P."/>
            <person name="Lapidus A."/>
        </authorList>
    </citation>
    <scope>NUCLEOTIDE SEQUENCE [LARGE SCALE GENOMIC DNA]</scope>
    <source>
        <strain evidence="4">ATCC 27377 / DSM 6068 / ICPB 4128</strain>
    </source>
</reference>
<feature type="compositionally biased region" description="Low complexity" evidence="1">
    <location>
        <begin position="156"/>
        <end position="175"/>
    </location>
</feature>
<accession>D2QX90</accession>
<organism evidence="3 4">
    <name type="scientific">Pirellula staleyi (strain ATCC 27377 / DSM 6068 / ICPB 4128)</name>
    <name type="common">Pirella staleyi</name>
    <dbReference type="NCBI Taxonomy" id="530564"/>
    <lineage>
        <taxon>Bacteria</taxon>
        <taxon>Pseudomonadati</taxon>
        <taxon>Planctomycetota</taxon>
        <taxon>Planctomycetia</taxon>
        <taxon>Pirellulales</taxon>
        <taxon>Pirellulaceae</taxon>
        <taxon>Pirellula</taxon>
    </lineage>
</organism>
<keyword evidence="4" id="KW-1185">Reference proteome</keyword>
<evidence type="ECO:0000256" key="1">
    <source>
        <dbReference type="SAM" id="MobiDB-lite"/>
    </source>
</evidence>
<sequence length="750" mass="76460">MSDPSNPLTQWLGLSPDLKNPTFYDLLGVKPGETSGEKIAIAADRAIAKVRASRPGANLDVWADLIDKLLEAKSTLCDPLAKAAYDKKLASGSGIGRSTSPQLSSTIVSSQPTTSAFLYPPGMGPKTVEPSAAPSPKVETPANRPVPVAPTPAAPAPYQQAPAAAPSYPASYPQQPSQPYPSAPAYAQAPMAAPYPQPMGYPQPGYPQQQPQGPGYPPAGNYPQATYAQPTGYPQAYPSGYAPAPYVAMPVADGGYGYGGHPMPPPPPSHQPAAVDPMAPVAIPGMSGANPMAPMAVATAIPMGSVPTGSLPTGSIPTGSLPQGTAMLSGKGVEVADPSLASGMSASSNSASIFAMKQQKQSQKMMLIAGAVGAIAAILVLIVLANSGSDEPLANNGPAAPTSNTPNIPATTLPPVVAPPLPPAAVSPAPAVVSPTPVPPAVTPVAPVPTTTPTTPGTLPPAAIPVTTPPAPAVPGTTPPAMTPMPSDPAMPAPATPTDPTMTPPAATPTTPEVPAPTDPSTPVPATPTTPVPTPMPVPTPEPMPEMPAVSAAELAKLSKAVEEARVALGEHAFDEAAVHLEQAKALAKLPEHQDKVARLALLANYSKQFRSALVDAATKMQAGEAFTVGTSTQVVIVETLPDKLIVRIAGQNRTFPYGELPLGLATAIADFSLDASDPVSRIVKGAYVLLDKRSTTENIAKARTWWEEAQLGGADLTDLMPALTEKYEFTAPGVPAAPTKPSVSEDLPF</sequence>
<keyword evidence="2" id="KW-0472">Membrane</keyword>
<evidence type="ECO:0000313" key="4">
    <source>
        <dbReference type="Proteomes" id="UP000001887"/>
    </source>
</evidence>
<feature type="region of interest" description="Disordered" evidence="1">
    <location>
        <begin position="475"/>
        <end position="531"/>
    </location>
</feature>
<gene>
    <name evidence="3" type="ordered locus">Psta_3266</name>
</gene>
<proteinExistence type="predicted"/>
<dbReference type="AlphaFoldDB" id="D2QX90"/>